<accession>A0A1N7QCY2</accession>
<gene>
    <name evidence="1" type="ORF">SAMN05421686_1225</name>
</gene>
<dbReference type="RefSeq" id="WP_076518244.1">
    <property type="nucleotide sequence ID" value="NZ_FTOH01000022.1"/>
</dbReference>
<sequence length="113" mass="12914">MNHQDLGVSHAVFLAYLNGSLPSERQVVLSQRHAAYDRSRHVTTVSDVIHRLAERRQVANYQLALILGVSLSNLKKWRKGAPVSRQTRFTLQRLLASDIEWDELISYAETDND</sequence>
<proteinExistence type="predicted"/>
<name>A0A1N7QCY2_9GAMM</name>
<dbReference type="EMBL" id="FTOH01000022">
    <property type="protein sequence ID" value="SIT20664.1"/>
    <property type="molecule type" value="Genomic_DNA"/>
</dbReference>
<organism evidence="1 2">
    <name type="scientific">Thalassolituus maritimus</name>
    <dbReference type="NCBI Taxonomy" id="484498"/>
    <lineage>
        <taxon>Bacteria</taxon>
        <taxon>Pseudomonadati</taxon>
        <taxon>Pseudomonadota</taxon>
        <taxon>Gammaproteobacteria</taxon>
        <taxon>Oceanospirillales</taxon>
        <taxon>Oceanospirillaceae</taxon>
        <taxon>Thalassolituus</taxon>
    </lineage>
</organism>
<dbReference type="Proteomes" id="UP000185639">
    <property type="component" value="Unassembled WGS sequence"/>
</dbReference>
<dbReference type="AlphaFoldDB" id="A0A1N7QCY2"/>
<protein>
    <submittedName>
        <fullName evidence="1">Uncharacterized protein</fullName>
    </submittedName>
</protein>
<keyword evidence="2" id="KW-1185">Reference proteome</keyword>
<reference evidence="2" key="1">
    <citation type="submission" date="2017-01" db="EMBL/GenBank/DDBJ databases">
        <authorList>
            <person name="Varghese N."/>
            <person name="Submissions S."/>
        </authorList>
    </citation>
    <scope>NUCLEOTIDE SEQUENCE [LARGE SCALE GENOMIC DNA]</scope>
    <source>
        <strain evidence="2">DSM 24913</strain>
    </source>
</reference>
<evidence type="ECO:0000313" key="1">
    <source>
        <dbReference type="EMBL" id="SIT20664.1"/>
    </source>
</evidence>
<dbReference type="STRING" id="484498.SAMN05421686_1225"/>
<evidence type="ECO:0000313" key="2">
    <source>
        <dbReference type="Proteomes" id="UP000185639"/>
    </source>
</evidence>